<comment type="caution">
    <text evidence="1">The sequence shown here is derived from an EMBL/GenBank/DDBJ whole genome shotgun (WGS) entry which is preliminary data.</text>
</comment>
<name>X0RHG2_9ZZZZ</name>
<proteinExistence type="predicted"/>
<organism evidence="1">
    <name type="scientific">marine sediment metagenome</name>
    <dbReference type="NCBI Taxonomy" id="412755"/>
    <lineage>
        <taxon>unclassified sequences</taxon>
        <taxon>metagenomes</taxon>
        <taxon>ecological metagenomes</taxon>
    </lineage>
</organism>
<sequence length="91" mass="10582">AKLLNNILSPKSVWLISQHMRIWHLLLGEMRKHQKVTELLNHTWLPELVSLARWDKMGRKAGFFPNKSPLELSEILNIKAEKHFTGESKDG</sequence>
<protein>
    <submittedName>
        <fullName evidence="1">Uncharacterized protein</fullName>
    </submittedName>
</protein>
<gene>
    <name evidence="1" type="ORF">S01H1_09941</name>
</gene>
<evidence type="ECO:0000313" key="1">
    <source>
        <dbReference type="EMBL" id="GAF68309.1"/>
    </source>
</evidence>
<reference evidence="1" key="1">
    <citation type="journal article" date="2014" name="Front. Microbiol.">
        <title>High frequency of phylogenetically diverse reductive dehalogenase-homologous genes in deep subseafloor sedimentary metagenomes.</title>
        <authorList>
            <person name="Kawai M."/>
            <person name="Futagami T."/>
            <person name="Toyoda A."/>
            <person name="Takaki Y."/>
            <person name="Nishi S."/>
            <person name="Hori S."/>
            <person name="Arai W."/>
            <person name="Tsubouchi T."/>
            <person name="Morono Y."/>
            <person name="Uchiyama I."/>
            <person name="Ito T."/>
            <person name="Fujiyama A."/>
            <person name="Inagaki F."/>
            <person name="Takami H."/>
        </authorList>
    </citation>
    <scope>NUCLEOTIDE SEQUENCE</scope>
    <source>
        <strain evidence="1">Expedition CK06-06</strain>
    </source>
</reference>
<dbReference type="AlphaFoldDB" id="X0RHG2"/>
<feature type="non-terminal residue" evidence="1">
    <location>
        <position position="1"/>
    </location>
</feature>
<dbReference type="EMBL" id="BARS01005078">
    <property type="protein sequence ID" value="GAF68309.1"/>
    <property type="molecule type" value="Genomic_DNA"/>
</dbReference>
<accession>X0RHG2</accession>